<name>A0A0F6YLW2_9BACT</name>
<dbReference type="KEGG" id="samy:DB32_007131"/>
<gene>
    <name evidence="1" type="ORF">DB32_007131</name>
</gene>
<organism evidence="1 2">
    <name type="scientific">Sandaracinus amylolyticus</name>
    <dbReference type="NCBI Taxonomy" id="927083"/>
    <lineage>
        <taxon>Bacteria</taxon>
        <taxon>Pseudomonadati</taxon>
        <taxon>Myxococcota</taxon>
        <taxon>Polyangia</taxon>
        <taxon>Polyangiales</taxon>
        <taxon>Sandaracinaceae</taxon>
        <taxon>Sandaracinus</taxon>
    </lineage>
</organism>
<dbReference type="STRING" id="927083.DB32_007131"/>
<reference evidence="1 2" key="1">
    <citation type="submission" date="2015-03" db="EMBL/GenBank/DDBJ databases">
        <title>Genome assembly of Sandaracinus amylolyticus DSM 53668.</title>
        <authorList>
            <person name="Sharma G."/>
            <person name="Subramanian S."/>
        </authorList>
    </citation>
    <scope>NUCLEOTIDE SEQUENCE [LARGE SCALE GENOMIC DNA]</scope>
    <source>
        <strain evidence="1 2">DSM 53668</strain>
    </source>
</reference>
<sequence>MRARRPGPWCLPFLFVIAVASGCYVARDAPSIPVRDGGLALDAAPPATLDASMPARDSGPRRDAGALTCDGPLPPFEGPGCRSETFECLGECTSADCSDACLAADPGCGRCLNDALVRCANPLGCQADWSVFACCAVESGACPGRSGIDLILCGASECPAELETLGTCVTEVLDMSPECEANATEACAP</sequence>
<dbReference type="Proteomes" id="UP000034883">
    <property type="component" value="Chromosome"/>
</dbReference>
<dbReference type="EMBL" id="CP011125">
    <property type="protein sequence ID" value="AKF09982.1"/>
    <property type="molecule type" value="Genomic_DNA"/>
</dbReference>
<accession>A0A0F6YLW2</accession>
<keyword evidence="2" id="KW-1185">Reference proteome</keyword>
<evidence type="ECO:0000313" key="1">
    <source>
        <dbReference type="EMBL" id="AKF09982.1"/>
    </source>
</evidence>
<evidence type="ECO:0000313" key="2">
    <source>
        <dbReference type="Proteomes" id="UP000034883"/>
    </source>
</evidence>
<dbReference type="PROSITE" id="PS51257">
    <property type="entry name" value="PROKAR_LIPOPROTEIN"/>
    <property type="match status" value="1"/>
</dbReference>
<protein>
    <submittedName>
        <fullName evidence="1">Uncharacterized protein</fullName>
    </submittedName>
</protein>
<dbReference type="RefSeq" id="WP_053236982.1">
    <property type="nucleotide sequence ID" value="NZ_CP011125.1"/>
</dbReference>
<proteinExistence type="predicted"/>
<dbReference type="AlphaFoldDB" id="A0A0F6YLW2"/>